<reference evidence="3 4" key="1">
    <citation type="submission" date="2022-12" db="EMBL/GenBank/DDBJ databases">
        <title>Chitinophagaceae gen. sp. nov., a new member of the family Chitinophagaceae, isolated from soil in a chemical factory.</title>
        <authorList>
            <person name="Ke Z."/>
        </authorList>
    </citation>
    <scope>NUCLEOTIDE SEQUENCE [LARGE SCALE GENOMIC DNA]</scope>
    <source>
        <strain evidence="3 4">LY-5</strain>
    </source>
</reference>
<dbReference type="Pfam" id="PF14317">
    <property type="entry name" value="YcxB"/>
    <property type="match status" value="1"/>
</dbReference>
<gene>
    <name evidence="3" type="ORF">O3P16_14670</name>
</gene>
<feature type="transmembrane region" description="Helical" evidence="1">
    <location>
        <begin position="52"/>
        <end position="77"/>
    </location>
</feature>
<evidence type="ECO:0000313" key="4">
    <source>
        <dbReference type="Proteomes" id="UP001210231"/>
    </source>
</evidence>
<sequence length="162" mass="19448">MDINIIYDKNKVLHALRYHFLSRPEIKILLIIVNIFAIISAFLMFFKKITPVAFLLSSFLWIVLMISFWFILPWMVYRKSKTFKEEILLSFLDNGIQLKINQGQAHWEYRKFKYYTESTNFFHLYMDERTFFLIPKDACHHADIDNGLSEVKQILDNKIGKK</sequence>
<accession>A0ABT4UMH3</accession>
<keyword evidence="1" id="KW-1133">Transmembrane helix</keyword>
<dbReference type="InterPro" id="IPR025588">
    <property type="entry name" value="YcxB-like_C"/>
</dbReference>
<evidence type="ECO:0000313" key="3">
    <source>
        <dbReference type="EMBL" id="MDA3616056.1"/>
    </source>
</evidence>
<keyword evidence="1" id="KW-0812">Transmembrane</keyword>
<dbReference type="EMBL" id="JAQGEF010000021">
    <property type="protein sequence ID" value="MDA3616056.1"/>
    <property type="molecule type" value="Genomic_DNA"/>
</dbReference>
<proteinExistence type="predicted"/>
<evidence type="ECO:0000259" key="2">
    <source>
        <dbReference type="Pfam" id="PF14317"/>
    </source>
</evidence>
<organism evidence="3 4">
    <name type="scientific">Polluticaenibacter yanchengensis</name>
    <dbReference type="NCBI Taxonomy" id="3014562"/>
    <lineage>
        <taxon>Bacteria</taxon>
        <taxon>Pseudomonadati</taxon>
        <taxon>Bacteroidota</taxon>
        <taxon>Chitinophagia</taxon>
        <taxon>Chitinophagales</taxon>
        <taxon>Chitinophagaceae</taxon>
        <taxon>Polluticaenibacter</taxon>
    </lineage>
</organism>
<comment type="caution">
    <text evidence="3">The sequence shown here is derived from an EMBL/GenBank/DDBJ whole genome shotgun (WGS) entry which is preliminary data.</text>
</comment>
<evidence type="ECO:0000256" key="1">
    <source>
        <dbReference type="SAM" id="Phobius"/>
    </source>
</evidence>
<name>A0ABT4UMH3_9BACT</name>
<protein>
    <submittedName>
        <fullName evidence="3">YcxB family protein</fullName>
    </submittedName>
</protein>
<keyword evidence="1" id="KW-0472">Membrane</keyword>
<dbReference type="Proteomes" id="UP001210231">
    <property type="component" value="Unassembled WGS sequence"/>
</dbReference>
<keyword evidence="4" id="KW-1185">Reference proteome</keyword>
<feature type="domain" description="YcxB-like C-terminal" evidence="2">
    <location>
        <begin position="91"/>
        <end position="139"/>
    </location>
</feature>
<dbReference type="RefSeq" id="WP_407032385.1">
    <property type="nucleotide sequence ID" value="NZ_JAQGEF010000021.1"/>
</dbReference>
<feature type="transmembrane region" description="Helical" evidence="1">
    <location>
        <begin position="26"/>
        <end position="46"/>
    </location>
</feature>